<dbReference type="Pfam" id="PF00082">
    <property type="entry name" value="Peptidase_S8"/>
    <property type="match status" value="1"/>
</dbReference>
<keyword evidence="8" id="KW-1185">Reference proteome</keyword>
<evidence type="ECO:0000256" key="2">
    <source>
        <dbReference type="ARBA" id="ARBA00022729"/>
    </source>
</evidence>
<dbReference type="PROSITE" id="PS00138">
    <property type="entry name" value="SUBTILASE_SER"/>
    <property type="match status" value="1"/>
</dbReference>
<feature type="active site" description="Charge relay system" evidence="5">
    <location>
        <position position="47"/>
    </location>
</feature>
<dbReference type="InterPro" id="IPR005546">
    <property type="entry name" value="Autotransporte_beta"/>
</dbReference>
<dbReference type="Pfam" id="PF03797">
    <property type="entry name" value="Autotransporter"/>
    <property type="match status" value="1"/>
</dbReference>
<keyword evidence="3 5" id="KW-0378">Hydrolase</keyword>
<dbReference type="InterPro" id="IPR022398">
    <property type="entry name" value="Peptidase_S8_His-AS"/>
</dbReference>
<dbReference type="EMBL" id="JAHWQX010000003">
    <property type="protein sequence ID" value="MBW3098355.1"/>
    <property type="molecule type" value="Genomic_DNA"/>
</dbReference>
<dbReference type="InterPro" id="IPR000209">
    <property type="entry name" value="Peptidase_S8/S53_dom"/>
</dbReference>
<evidence type="ECO:0000313" key="7">
    <source>
        <dbReference type="EMBL" id="MBW3098355.1"/>
    </source>
</evidence>
<evidence type="ECO:0000256" key="1">
    <source>
        <dbReference type="ARBA" id="ARBA00022670"/>
    </source>
</evidence>
<feature type="domain" description="Autotransporter" evidence="6">
    <location>
        <begin position="373"/>
        <end position="655"/>
    </location>
</feature>
<sequence length="655" mass="67702">MPETGTPAPQVASTGEYTANWGLAAIGADKALARGYTGAGVRIGVVDSSIQLSHPEFLGRADSFQFDDIDDGNHGTHVGGIIGANADGVGMQGVAPGALLSSIRIFESSGPFISSMQVADGYDAALADGIRLFNNSWGIRLDVTSVDAATAESYVSTTILDASRRAVAADAIIVRTTGNGAFDNAELFGGLPYHFPELQSNWIAVANVTPTLELRASSSACGVAAAWCLAAPGTDIYSTITASSYGNMTGTSMAAPHVTGALAIAREMFPDAAGSELAQLVFQTATDLGAPGLDPVFGWGLLNLGNIAETRDAQTASVFASAAWSRFAALRHVAAAIPNAGLGPPPLPGTGGLSTAYWPLARSDNPLLAGPAQPGPQRGLWASAAYGRANLSAESDQPGADADTGAALLGIDLVASDRERLGIAAGYSHTRLTSDPRGDSAGADGYHVLVYGEWQRQGWFASALGQLAYFDQTIERTNISGAGGTSAWPVGTSNPAGWAGELAGRFGHTIHSSGYEIAPYLAAAVRWQETGDFSESGAGIFALDLAQQSIQQFEIGPGIRLQTPTTIIGDHLARATLDVGYAWLTGDRDHPVAAGLLGSEFEGRTAELGEHMLRIGTDLEIAGSDTATTAVLSYDGLLQENASSHTISLGFRRTF</sequence>
<dbReference type="SMART" id="SM00869">
    <property type="entry name" value="Autotransporter"/>
    <property type="match status" value="1"/>
</dbReference>
<dbReference type="InterPro" id="IPR006315">
    <property type="entry name" value="OM_autotransptr_brl_dom"/>
</dbReference>
<protein>
    <submittedName>
        <fullName evidence="7">S8 family serine peptidase</fullName>
    </submittedName>
</protein>
<comment type="caution">
    <text evidence="7">The sequence shown here is derived from an EMBL/GenBank/DDBJ whole genome shotgun (WGS) entry which is preliminary data.</text>
</comment>
<dbReference type="CDD" id="cd04848">
    <property type="entry name" value="Peptidases_S8_Autotransporter_serine_protease_like"/>
    <property type="match status" value="1"/>
</dbReference>
<evidence type="ECO:0000256" key="5">
    <source>
        <dbReference type="PROSITE-ProRule" id="PRU01240"/>
    </source>
</evidence>
<evidence type="ECO:0000313" key="8">
    <source>
        <dbReference type="Proteomes" id="UP001430804"/>
    </source>
</evidence>
<dbReference type="NCBIfam" id="TIGR01414">
    <property type="entry name" value="autotrans_barl"/>
    <property type="match status" value="1"/>
</dbReference>
<keyword evidence="1 5" id="KW-0645">Protease</keyword>
<keyword evidence="2" id="KW-0732">Signal</keyword>
<name>A0ABS6WTG9_9HYPH</name>
<dbReference type="InterPro" id="IPR034061">
    <property type="entry name" value="Peptidases_S8_Autotransporter"/>
</dbReference>
<dbReference type="PANTHER" id="PTHR43806:SF11">
    <property type="entry name" value="CEREVISIN-RELATED"/>
    <property type="match status" value="1"/>
</dbReference>
<evidence type="ECO:0000256" key="4">
    <source>
        <dbReference type="ARBA" id="ARBA00022825"/>
    </source>
</evidence>
<dbReference type="InterPro" id="IPR050131">
    <property type="entry name" value="Peptidase_S8_subtilisin-like"/>
</dbReference>
<dbReference type="PROSITE" id="PS00137">
    <property type="entry name" value="SUBTILASE_HIS"/>
    <property type="match status" value="1"/>
</dbReference>
<dbReference type="PROSITE" id="PS51208">
    <property type="entry name" value="AUTOTRANSPORTER"/>
    <property type="match status" value="1"/>
</dbReference>
<dbReference type="RefSeq" id="WP_219202312.1">
    <property type="nucleotide sequence ID" value="NZ_JAHWQX010000003.1"/>
</dbReference>
<accession>A0ABS6WTG9</accession>
<dbReference type="Proteomes" id="UP001430804">
    <property type="component" value="Unassembled WGS sequence"/>
</dbReference>
<dbReference type="InterPro" id="IPR023828">
    <property type="entry name" value="Peptidase_S8_Ser-AS"/>
</dbReference>
<comment type="similarity">
    <text evidence="5">Belongs to the peptidase S8 family.</text>
</comment>
<feature type="active site" description="Charge relay system" evidence="5">
    <location>
        <position position="74"/>
    </location>
</feature>
<proteinExistence type="inferred from homology"/>
<organism evidence="7 8">
    <name type="scientific">Pseudohoeflea coraliihabitans</name>
    <dbReference type="NCBI Taxonomy" id="2860393"/>
    <lineage>
        <taxon>Bacteria</taxon>
        <taxon>Pseudomonadati</taxon>
        <taxon>Pseudomonadota</taxon>
        <taxon>Alphaproteobacteria</taxon>
        <taxon>Hyphomicrobiales</taxon>
        <taxon>Rhizobiaceae</taxon>
        <taxon>Pseudohoeflea</taxon>
    </lineage>
</organism>
<keyword evidence="4 5" id="KW-0720">Serine protease</keyword>
<feature type="active site" description="Charge relay system" evidence="5">
    <location>
        <position position="252"/>
    </location>
</feature>
<dbReference type="PROSITE" id="PS51892">
    <property type="entry name" value="SUBTILASE"/>
    <property type="match status" value="1"/>
</dbReference>
<gene>
    <name evidence="7" type="ORF">KY465_13800</name>
</gene>
<evidence type="ECO:0000256" key="3">
    <source>
        <dbReference type="ARBA" id="ARBA00022801"/>
    </source>
</evidence>
<dbReference type="PANTHER" id="PTHR43806">
    <property type="entry name" value="PEPTIDASE S8"/>
    <property type="match status" value="1"/>
</dbReference>
<evidence type="ECO:0000259" key="6">
    <source>
        <dbReference type="PROSITE" id="PS51208"/>
    </source>
</evidence>
<reference evidence="7" key="1">
    <citation type="submission" date="2021-07" db="EMBL/GenBank/DDBJ databases">
        <title>Pseudohoeflea marina sp. nov. a polyhydroxyalcanoate-producing bacterium.</title>
        <authorList>
            <person name="Zheng W."/>
            <person name="Yu S."/>
            <person name="Huang Y."/>
        </authorList>
    </citation>
    <scope>NUCLEOTIDE SEQUENCE</scope>
    <source>
        <strain evidence="7">DP4N28-3</strain>
    </source>
</reference>